<dbReference type="Proteomes" id="UP000449710">
    <property type="component" value="Unassembled WGS sequence"/>
</dbReference>
<name>A0AA43XIS3_9CLOT</name>
<gene>
    <name evidence="2" type="ORF">ISALK_01800</name>
</gene>
<feature type="transmembrane region" description="Helical" evidence="1">
    <location>
        <begin position="29"/>
        <end position="47"/>
    </location>
</feature>
<dbReference type="RefSeq" id="WP_160718516.1">
    <property type="nucleotide sequence ID" value="NZ_SUMG01000001.1"/>
</dbReference>
<evidence type="ECO:0000313" key="2">
    <source>
        <dbReference type="EMBL" id="NBG87226.1"/>
    </source>
</evidence>
<comment type="caution">
    <text evidence="2">The sequence shown here is derived from an EMBL/GenBank/DDBJ whole genome shotgun (WGS) entry which is preliminary data.</text>
</comment>
<keyword evidence="1" id="KW-1133">Transmembrane helix</keyword>
<keyword evidence="1" id="KW-0472">Membrane</keyword>
<dbReference type="AlphaFoldDB" id="A0AA43XIS3"/>
<reference evidence="2 3" key="1">
    <citation type="submission" date="2019-04" db="EMBL/GenBank/DDBJ databases">
        <title>Isachenkonia alkalipeptolytica gen. nov. sp. nov. a new anaerobic, alkiliphilic organothrophic bacterium capable to reduce synthesized ferrihydrite isolated from a soda lake.</title>
        <authorList>
            <person name="Toshchakov S.V."/>
            <person name="Zavarzina D.G."/>
            <person name="Zhilina T.N."/>
            <person name="Kostrikina N.A."/>
            <person name="Kublanov I.V."/>
        </authorList>
    </citation>
    <scope>NUCLEOTIDE SEQUENCE [LARGE SCALE GENOMIC DNA]</scope>
    <source>
        <strain evidence="2 3">Z-1701</strain>
    </source>
</reference>
<sequence>MRLNYEVPYDSYTIIEYIIRPIGLNGGTVYISGLVSLVLFIIGLRGLFKLERFQNTSKILIFLGVVLIAIPVMQWTVDAGRTTFHRINGHELQGVDFVEGEISLSASDEELTIHSSLTIKDYSRRQNRFKVRLYLPESLQEVTGKEFYDFDRDYITYGNRGEKVITKQVSISLEDEGVRDDFFRVQWHDQDIQYKLYNEEESITPMNRGL</sequence>
<proteinExistence type="predicted"/>
<keyword evidence="3" id="KW-1185">Reference proteome</keyword>
<evidence type="ECO:0000256" key="1">
    <source>
        <dbReference type="SAM" id="Phobius"/>
    </source>
</evidence>
<evidence type="ECO:0000313" key="3">
    <source>
        <dbReference type="Proteomes" id="UP000449710"/>
    </source>
</evidence>
<accession>A0AA43XIS3</accession>
<keyword evidence="1" id="KW-0812">Transmembrane</keyword>
<feature type="transmembrane region" description="Helical" evidence="1">
    <location>
        <begin position="59"/>
        <end position="77"/>
    </location>
</feature>
<dbReference type="EMBL" id="SUMG01000001">
    <property type="protein sequence ID" value="NBG87226.1"/>
    <property type="molecule type" value="Genomic_DNA"/>
</dbReference>
<protein>
    <submittedName>
        <fullName evidence="2">Uncharacterized protein</fullName>
    </submittedName>
</protein>
<organism evidence="2 3">
    <name type="scientific">Isachenkonia alkalipeptolytica</name>
    <dbReference type="NCBI Taxonomy" id="2565777"/>
    <lineage>
        <taxon>Bacteria</taxon>
        <taxon>Bacillati</taxon>
        <taxon>Bacillota</taxon>
        <taxon>Clostridia</taxon>
        <taxon>Eubacteriales</taxon>
        <taxon>Clostridiaceae</taxon>
        <taxon>Isachenkonia</taxon>
    </lineage>
</organism>